<dbReference type="EMBL" id="MU276383">
    <property type="protein sequence ID" value="KAI0038955.1"/>
    <property type="molecule type" value="Genomic_DNA"/>
</dbReference>
<organism evidence="1 2">
    <name type="scientific">Auriscalpium vulgare</name>
    <dbReference type="NCBI Taxonomy" id="40419"/>
    <lineage>
        <taxon>Eukaryota</taxon>
        <taxon>Fungi</taxon>
        <taxon>Dikarya</taxon>
        <taxon>Basidiomycota</taxon>
        <taxon>Agaricomycotina</taxon>
        <taxon>Agaricomycetes</taxon>
        <taxon>Russulales</taxon>
        <taxon>Auriscalpiaceae</taxon>
        <taxon>Auriscalpium</taxon>
    </lineage>
</organism>
<reference evidence="1" key="2">
    <citation type="journal article" date="2022" name="New Phytol.">
        <title>Evolutionary transition to the ectomycorrhizal habit in the genomes of a hyperdiverse lineage of mushroom-forming fungi.</title>
        <authorList>
            <person name="Looney B."/>
            <person name="Miyauchi S."/>
            <person name="Morin E."/>
            <person name="Drula E."/>
            <person name="Courty P.E."/>
            <person name="Kohler A."/>
            <person name="Kuo A."/>
            <person name="LaButti K."/>
            <person name="Pangilinan J."/>
            <person name="Lipzen A."/>
            <person name="Riley R."/>
            <person name="Andreopoulos W."/>
            <person name="He G."/>
            <person name="Johnson J."/>
            <person name="Nolan M."/>
            <person name="Tritt A."/>
            <person name="Barry K.W."/>
            <person name="Grigoriev I.V."/>
            <person name="Nagy L.G."/>
            <person name="Hibbett D."/>
            <person name="Henrissat B."/>
            <person name="Matheny P.B."/>
            <person name="Labbe J."/>
            <person name="Martin F.M."/>
        </authorList>
    </citation>
    <scope>NUCLEOTIDE SEQUENCE</scope>
    <source>
        <strain evidence="1">FP105234-sp</strain>
    </source>
</reference>
<keyword evidence="2" id="KW-1185">Reference proteome</keyword>
<sequence>MHWTIFYEYWVVTHSTHTQARCNIRVSVDTRCASRQLNPLAKAKAKGGRRGPQNDTIQHWHSPKAVVEIGTGKRWSFKCRYCSAVRTVPRTVDSESFQDEPRRPRLSNLASHTNEAHQDQRDAVGAGETTAAGETSTQPLDRGHTIAGNAVMLKFFEEGLANPRRDPTQKGFLRMFVAWIIEDDLPFTTGDDTTVRNVVAKIFISLHDNLVKQLSAINTWVAERDDASIPTLSPDDWMMLEHVGSVLSRFTKVTETMSRANTPTLPWVLPMYQHMHLSLDAVVRNDKLPANIRDAAAAASVKLQQYYNMAKKSHTNIIATDYLKAKHVFDYVFTSYQSSMPVVADQPGNQVVSHNSEPDDFLAALADIGFEQQAPVRESESERWYRGEGGQGNPNYPLLWWKVRQGRAFRLRDNY</sequence>
<dbReference type="Proteomes" id="UP000814033">
    <property type="component" value="Unassembled WGS sequence"/>
</dbReference>
<reference evidence="1" key="1">
    <citation type="submission" date="2021-02" db="EMBL/GenBank/DDBJ databases">
        <authorList>
            <consortium name="DOE Joint Genome Institute"/>
            <person name="Ahrendt S."/>
            <person name="Looney B.P."/>
            <person name="Miyauchi S."/>
            <person name="Morin E."/>
            <person name="Drula E."/>
            <person name="Courty P.E."/>
            <person name="Chicoki N."/>
            <person name="Fauchery L."/>
            <person name="Kohler A."/>
            <person name="Kuo A."/>
            <person name="Labutti K."/>
            <person name="Pangilinan J."/>
            <person name="Lipzen A."/>
            <person name="Riley R."/>
            <person name="Andreopoulos W."/>
            <person name="He G."/>
            <person name="Johnson J."/>
            <person name="Barry K.W."/>
            <person name="Grigoriev I.V."/>
            <person name="Nagy L."/>
            <person name="Hibbett D."/>
            <person name="Henrissat B."/>
            <person name="Matheny P.B."/>
            <person name="Labbe J."/>
            <person name="Martin F."/>
        </authorList>
    </citation>
    <scope>NUCLEOTIDE SEQUENCE</scope>
    <source>
        <strain evidence="1">FP105234-sp</strain>
    </source>
</reference>
<accession>A0ACB8R5B8</accession>
<gene>
    <name evidence="1" type="ORF">FA95DRAFT_1658846</name>
</gene>
<protein>
    <submittedName>
        <fullName evidence="1">Uncharacterized protein</fullName>
    </submittedName>
</protein>
<evidence type="ECO:0000313" key="2">
    <source>
        <dbReference type="Proteomes" id="UP000814033"/>
    </source>
</evidence>
<comment type="caution">
    <text evidence="1">The sequence shown here is derived from an EMBL/GenBank/DDBJ whole genome shotgun (WGS) entry which is preliminary data.</text>
</comment>
<proteinExistence type="predicted"/>
<name>A0ACB8R5B8_9AGAM</name>
<evidence type="ECO:0000313" key="1">
    <source>
        <dbReference type="EMBL" id="KAI0038955.1"/>
    </source>
</evidence>